<evidence type="ECO:0000313" key="3">
    <source>
        <dbReference type="Proteomes" id="UP000298438"/>
    </source>
</evidence>
<keyword evidence="3" id="KW-1185">Reference proteome</keyword>
<comment type="caution">
    <text evidence="2">The sequence shown here is derived from an EMBL/GenBank/DDBJ whole genome shotgun (WGS) entry which is preliminary data.</text>
</comment>
<reference evidence="2 3" key="1">
    <citation type="submission" date="2019-03" db="EMBL/GenBank/DDBJ databases">
        <title>Draft Genome Sequence of Massilia arenosa sp. nov., a Novel Massilia Species Isolated from a Sandy-loam Maize Soil.</title>
        <authorList>
            <person name="Raths R."/>
            <person name="Peta V."/>
            <person name="Bucking H."/>
        </authorList>
    </citation>
    <scope>NUCLEOTIDE SEQUENCE [LARGE SCALE GENOMIC DNA]</scope>
    <source>
        <strain evidence="2 3">MC02</strain>
    </source>
</reference>
<proteinExistence type="predicted"/>
<dbReference type="AlphaFoldDB" id="A0A4Y9S5L5"/>
<evidence type="ECO:0000256" key="1">
    <source>
        <dbReference type="SAM" id="SignalP"/>
    </source>
</evidence>
<dbReference type="RefSeq" id="WP_135208504.1">
    <property type="nucleotide sequence ID" value="NZ_SPVF01000224.1"/>
</dbReference>
<accession>A0A4Y9S5L5</accession>
<protein>
    <recommendedName>
        <fullName evidence="4">SGNH/GDSL hydrolase family protein</fullName>
    </recommendedName>
</protein>
<name>A0A4Y9S5L5_9BURK</name>
<dbReference type="OrthoDB" id="7324894at2"/>
<evidence type="ECO:0000313" key="2">
    <source>
        <dbReference type="EMBL" id="TFW15763.1"/>
    </source>
</evidence>
<feature type="chain" id="PRO_5021490083" description="SGNH/GDSL hydrolase family protein" evidence="1">
    <location>
        <begin position="23"/>
        <end position="401"/>
    </location>
</feature>
<gene>
    <name evidence="2" type="ORF">E4L96_17515</name>
</gene>
<dbReference type="Proteomes" id="UP000298438">
    <property type="component" value="Unassembled WGS sequence"/>
</dbReference>
<sequence>MRSYLWTVCGLSALAVGGAAVANYVVDPYVTHQWDNDTVQRLRPAREKMSAWGKTYAVAAYRPSVLYLGNSRTELGLPAPLPAFGKAPVFNAALSGASLGDAVAMAQHALMVSRPRTVVWGVDAPSFSLVLGTQDFDRQLVATSPDYFPRRALLDLRRAVSYDMTEDTLRVLRGTFGSVCRSNLAFHGQRDTSCILDHMHGWGGTAAAVLPRLHEFVRGEGPTPDALQAFIDTVTLLCGTGAQLRIYLNPTHASMHEALYQRGKWAALEQWQRGLTAAIDQARAGGCNARLYDFSGYNSVTTEPLPQASGAKEMIYYWEPSHYRDNVGRMILASMFGGDTSAVPTDFGIELSLPMLDRFQAVQRTARDEYRRAHPVEAALARAVAESEAAAARRAQLTQRR</sequence>
<dbReference type="EMBL" id="SPVF01000224">
    <property type="protein sequence ID" value="TFW15763.1"/>
    <property type="molecule type" value="Genomic_DNA"/>
</dbReference>
<keyword evidence="1" id="KW-0732">Signal</keyword>
<evidence type="ECO:0008006" key="4">
    <source>
        <dbReference type="Google" id="ProtNLM"/>
    </source>
</evidence>
<feature type="signal peptide" evidence="1">
    <location>
        <begin position="1"/>
        <end position="22"/>
    </location>
</feature>
<organism evidence="2 3">
    <name type="scientific">Zemynaea arenosa</name>
    <dbReference type="NCBI Taxonomy" id="2561931"/>
    <lineage>
        <taxon>Bacteria</taxon>
        <taxon>Pseudomonadati</taxon>
        <taxon>Pseudomonadota</taxon>
        <taxon>Betaproteobacteria</taxon>
        <taxon>Burkholderiales</taxon>
        <taxon>Oxalobacteraceae</taxon>
        <taxon>Telluria group</taxon>
        <taxon>Zemynaea</taxon>
    </lineage>
</organism>